<dbReference type="AlphaFoldDB" id="A4WTI2"/>
<evidence type="ECO:0000313" key="1">
    <source>
        <dbReference type="EMBL" id="ABP70696.1"/>
    </source>
</evidence>
<proteinExistence type="predicted"/>
<dbReference type="HOGENOM" id="CLU_113764_1_2_5"/>
<sequence length="144" mass="16058">MDSPRGPARGVHSKVISQFEVFAAGELGRRRTWLDAEKIRIVEESYLGHRQGSVVARRHGISRALLTQWRRAWHKGLLDGGRPVFTPVEIGPDLRDRQREAPAMQGADAHARIEITLANGRRLAVSADIEAVALTRLVQVLERA</sequence>
<dbReference type="GO" id="GO:0043565">
    <property type="term" value="F:sequence-specific DNA binding"/>
    <property type="evidence" value="ECO:0007669"/>
    <property type="project" value="InterPro"/>
</dbReference>
<protein>
    <submittedName>
        <fullName evidence="1">Transposase IS3/IS911 family protein</fullName>
    </submittedName>
</protein>
<dbReference type="PANTHER" id="PTHR37936">
    <property type="entry name" value="TRANSPOSASE INSC FOR INSERTION ELEMENT IS2A-RELATED"/>
    <property type="match status" value="1"/>
</dbReference>
<dbReference type="GO" id="GO:0006313">
    <property type="term" value="P:DNA transposition"/>
    <property type="evidence" value="ECO:0007669"/>
    <property type="project" value="InterPro"/>
</dbReference>
<dbReference type="InterPro" id="IPR010921">
    <property type="entry name" value="Trp_repressor/repl_initiator"/>
</dbReference>
<dbReference type="KEGG" id="rsq:Rsph17025_1804"/>
<dbReference type="NCBIfam" id="NF047595">
    <property type="entry name" value="IS66_ISRel24_TnpA"/>
    <property type="match status" value="1"/>
</dbReference>
<organism evidence="1">
    <name type="scientific">Cereibacter sphaeroides (strain ATCC 17025 / ATH 2.4.3)</name>
    <name type="common">Rhodobacter sphaeroides</name>
    <dbReference type="NCBI Taxonomy" id="349102"/>
    <lineage>
        <taxon>Bacteria</taxon>
        <taxon>Pseudomonadati</taxon>
        <taxon>Pseudomonadota</taxon>
        <taxon>Alphaproteobacteria</taxon>
        <taxon>Rhodobacterales</taxon>
        <taxon>Paracoccaceae</taxon>
        <taxon>Cereibacter</taxon>
    </lineage>
</organism>
<dbReference type="PANTHER" id="PTHR37936:SF3">
    <property type="entry name" value="TRANSPOSASE INSC FOR INSERTION ELEMENT IS2A-RELATED"/>
    <property type="match status" value="1"/>
</dbReference>
<dbReference type="STRING" id="349102.Rsph17025_1804"/>
<name>A4WTI2_CERS5</name>
<accession>A4WTI2</accession>
<gene>
    <name evidence="1" type="ordered locus">Rsph17025_1804</name>
</gene>
<dbReference type="SUPFAM" id="SSF48295">
    <property type="entry name" value="TrpR-like"/>
    <property type="match status" value="1"/>
</dbReference>
<reference evidence="1" key="1">
    <citation type="submission" date="2007-04" db="EMBL/GenBank/DDBJ databases">
        <title>Complete sequence of chromosome of Rhodobacter sphaeroides ATCC 17025.</title>
        <authorList>
            <consortium name="US DOE Joint Genome Institute"/>
            <person name="Copeland A."/>
            <person name="Lucas S."/>
            <person name="Lapidus A."/>
            <person name="Barry K."/>
            <person name="Detter J.C."/>
            <person name="Glavina del Rio T."/>
            <person name="Hammon N."/>
            <person name="Israni S."/>
            <person name="Dalin E."/>
            <person name="Tice H."/>
            <person name="Pitluck S."/>
            <person name="Chertkov O."/>
            <person name="Brettin T."/>
            <person name="Bruce D."/>
            <person name="Han C."/>
            <person name="Schmutz J."/>
            <person name="Larimer F."/>
            <person name="Land M."/>
            <person name="Hauser L."/>
            <person name="Kyrpides N."/>
            <person name="Kim E."/>
            <person name="Richardson P."/>
            <person name="Mackenzie C."/>
            <person name="Choudhary M."/>
            <person name="Donohue T.J."/>
            <person name="Kaplan S."/>
        </authorList>
    </citation>
    <scope>NUCLEOTIDE SEQUENCE [LARGE SCALE GENOMIC DNA]</scope>
    <source>
        <strain evidence="1">ATCC 17025</strain>
    </source>
</reference>
<dbReference type="Pfam" id="PF01527">
    <property type="entry name" value="HTH_Tnp_1"/>
    <property type="match status" value="1"/>
</dbReference>
<dbReference type="InterPro" id="IPR002514">
    <property type="entry name" value="Transposase_8"/>
</dbReference>
<dbReference type="GO" id="GO:0004803">
    <property type="term" value="F:transposase activity"/>
    <property type="evidence" value="ECO:0007669"/>
    <property type="project" value="InterPro"/>
</dbReference>
<dbReference type="EMBL" id="CP000661">
    <property type="protein sequence ID" value="ABP70696.1"/>
    <property type="molecule type" value="Genomic_DNA"/>
</dbReference>
<dbReference type="eggNOG" id="COG2963">
    <property type="taxonomic scope" value="Bacteria"/>
</dbReference>